<protein>
    <submittedName>
        <fullName evidence="1">Uncharacterized protein</fullName>
    </submittedName>
</protein>
<dbReference type="RefSeq" id="XP_033395564.1">
    <property type="nucleotide sequence ID" value="XM_033540787.1"/>
</dbReference>
<dbReference type="Proteomes" id="UP000799438">
    <property type="component" value="Unassembled WGS sequence"/>
</dbReference>
<name>A0A6A6BBJ2_9PEZI</name>
<proteinExistence type="predicted"/>
<gene>
    <name evidence="1" type="ORF">K452DRAFT_289231</name>
</gene>
<dbReference type="AlphaFoldDB" id="A0A6A6BBJ2"/>
<dbReference type="EMBL" id="ML995491">
    <property type="protein sequence ID" value="KAF2139851.1"/>
    <property type="molecule type" value="Genomic_DNA"/>
</dbReference>
<sequence>MATACTAGPGMRACFSTAMMMAAWGVIDLCLADWPKTQACFGSGKFGNPGLPYSILLSSLVS</sequence>
<organism evidence="1 2">
    <name type="scientific">Aplosporella prunicola CBS 121167</name>
    <dbReference type="NCBI Taxonomy" id="1176127"/>
    <lineage>
        <taxon>Eukaryota</taxon>
        <taxon>Fungi</taxon>
        <taxon>Dikarya</taxon>
        <taxon>Ascomycota</taxon>
        <taxon>Pezizomycotina</taxon>
        <taxon>Dothideomycetes</taxon>
        <taxon>Dothideomycetes incertae sedis</taxon>
        <taxon>Botryosphaeriales</taxon>
        <taxon>Aplosporellaceae</taxon>
        <taxon>Aplosporella</taxon>
    </lineage>
</organism>
<evidence type="ECO:0000313" key="1">
    <source>
        <dbReference type="EMBL" id="KAF2139851.1"/>
    </source>
</evidence>
<keyword evidence="2" id="KW-1185">Reference proteome</keyword>
<dbReference type="GeneID" id="54298283"/>
<reference evidence="1" key="1">
    <citation type="journal article" date="2020" name="Stud. Mycol.">
        <title>101 Dothideomycetes genomes: a test case for predicting lifestyles and emergence of pathogens.</title>
        <authorList>
            <person name="Haridas S."/>
            <person name="Albert R."/>
            <person name="Binder M."/>
            <person name="Bloem J."/>
            <person name="Labutti K."/>
            <person name="Salamov A."/>
            <person name="Andreopoulos B."/>
            <person name="Baker S."/>
            <person name="Barry K."/>
            <person name="Bills G."/>
            <person name="Bluhm B."/>
            <person name="Cannon C."/>
            <person name="Castanera R."/>
            <person name="Culley D."/>
            <person name="Daum C."/>
            <person name="Ezra D."/>
            <person name="Gonzalez J."/>
            <person name="Henrissat B."/>
            <person name="Kuo A."/>
            <person name="Liang C."/>
            <person name="Lipzen A."/>
            <person name="Lutzoni F."/>
            <person name="Magnuson J."/>
            <person name="Mondo S."/>
            <person name="Nolan M."/>
            <person name="Ohm R."/>
            <person name="Pangilinan J."/>
            <person name="Park H.-J."/>
            <person name="Ramirez L."/>
            <person name="Alfaro M."/>
            <person name="Sun H."/>
            <person name="Tritt A."/>
            <person name="Yoshinaga Y."/>
            <person name="Zwiers L.-H."/>
            <person name="Turgeon B."/>
            <person name="Goodwin S."/>
            <person name="Spatafora J."/>
            <person name="Crous P."/>
            <person name="Grigoriev I."/>
        </authorList>
    </citation>
    <scope>NUCLEOTIDE SEQUENCE</scope>
    <source>
        <strain evidence="1">CBS 121167</strain>
    </source>
</reference>
<evidence type="ECO:0000313" key="2">
    <source>
        <dbReference type="Proteomes" id="UP000799438"/>
    </source>
</evidence>
<accession>A0A6A6BBJ2</accession>